<dbReference type="Gene3D" id="1.25.40.10">
    <property type="entry name" value="Tetratricopeptide repeat domain"/>
    <property type="match status" value="6"/>
</dbReference>
<dbReference type="Pfam" id="PF01535">
    <property type="entry name" value="PPR"/>
    <property type="match status" value="4"/>
</dbReference>
<feature type="repeat" description="PPR" evidence="2">
    <location>
        <begin position="828"/>
        <end position="862"/>
    </location>
</feature>
<dbReference type="InterPro" id="IPR011990">
    <property type="entry name" value="TPR-like_helical_dom_sf"/>
</dbReference>
<organism evidence="3 4">
    <name type="scientific">Dendrobium catenatum</name>
    <dbReference type="NCBI Taxonomy" id="906689"/>
    <lineage>
        <taxon>Eukaryota</taxon>
        <taxon>Viridiplantae</taxon>
        <taxon>Streptophyta</taxon>
        <taxon>Embryophyta</taxon>
        <taxon>Tracheophyta</taxon>
        <taxon>Spermatophyta</taxon>
        <taxon>Magnoliopsida</taxon>
        <taxon>Liliopsida</taxon>
        <taxon>Asparagales</taxon>
        <taxon>Orchidaceae</taxon>
        <taxon>Epidendroideae</taxon>
        <taxon>Malaxideae</taxon>
        <taxon>Dendrobiinae</taxon>
        <taxon>Dendrobium</taxon>
    </lineage>
</organism>
<feature type="repeat" description="PPR" evidence="2">
    <location>
        <begin position="449"/>
        <end position="483"/>
    </location>
</feature>
<keyword evidence="4" id="KW-1185">Reference proteome</keyword>
<dbReference type="InterPro" id="IPR002885">
    <property type="entry name" value="PPR_rpt"/>
</dbReference>
<feature type="repeat" description="PPR" evidence="2">
    <location>
        <begin position="379"/>
        <end position="413"/>
    </location>
</feature>
<dbReference type="PROSITE" id="PS51375">
    <property type="entry name" value="PPR"/>
    <property type="match status" value="7"/>
</dbReference>
<dbReference type="OrthoDB" id="185373at2759"/>
<dbReference type="AlphaFoldDB" id="A0A2I0WIQ5"/>
<dbReference type="EMBL" id="KZ502593">
    <property type="protein sequence ID" value="PKU75518.1"/>
    <property type="molecule type" value="Genomic_DNA"/>
</dbReference>
<evidence type="ECO:0000313" key="4">
    <source>
        <dbReference type="Proteomes" id="UP000233837"/>
    </source>
</evidence>
<sequence>MLGFVKPSPRNLLRKFLIPSSSSFLHSAPVAAASGAGGGAVPLGFAPQVNTPLPLDHLESSYIISSFSDWFRRGHDPLPHLLDQIYGAFASSEDSSAINAALSRLRVRLSEDFVLCFLRHRPHPSTVPPSADASSSLLQLRIRFFEWCSRQPGYFHSRSVYHAIFRLLHRHRHVSFVRECLRRFSATGYFSLSFDADAAATSGSKGHPRFYQALVIGYAVTGSAERALQLFARMRYNGSDLDDFCYHVLLNSLVEASLFEFADSIFTQIDARGLAGPVTACIRVKRLCRQGRLDDAATYLRKLYLCDHRVVADRTVGTLVQALCKAGQVECASQFVDEFSNAEAYGAWISHLLAAGKVDAAMEFLRKKKGTDTEKHLLDTFQYNQIIQRLLRQNLLEEVCDLLVEMMEEGIVPDQHTMDAALCFFCKAGMVDVAIKLYSLKMEIGIAPKRIVYNHLIKALCKDGNVDEVLRVLEDCMNQGYFPGNQTFTQLANVLLRHGKLEKLRSLLAEALKRKLRSTAPIHSRYVSALCKIGAVKEAYSELLTADGIGAGITMYKSTCCNLIRAFIKLRMLQFPPGLLIQMQELGFVPGRRLYREVVCSLCEMEMFDLVFDLLNKQLEIKRQDRRTCYNYIIDGAAHSKKPEMAMEVYNRMVNAGIEPNLSTDILILRCYMKSGRFGDAFAFFHLLKKKHMVNRKLYNVFIDGLCEAGRSENAVEIWKEMREKELLPSLQCYEELVRSLCSSNSYDLVIQVIKDFKETSHQVSSFIFNVLLLHILKGQKLLKAWERDANSGDLLIGHLIKEFSNGLRMKENLQNFDEVIEEHFPVDIYTYNVLLRGSFLTGRMDFACNLFYRIKDKGYEPNRWTFDIMVHGFCKLGCRKYAEKWMEEMSRNGFQPTWYTLSLFNNTQ</sequence>
<dbReference type="Proteomes" id="UP000233837">
    <property type="component" value="Unassembled WGS sequence"/>
</dbReference>
<dbReference type="STRING" id="906689.A0A2I0WIQ5"/>
<dbReference type="PANTHER" id="PTHR47932:SF62">
    <property type="entry name" value="EXPRESSED PROTEIN"/>
    <property type="match status" value="1"/>
</dbReference>
<feature type="repeat" description="PPR" evidence="2">
    <location>
        <begin position="863"/>
        <end position="897"/>
    </location>
</feature>
<feature type="repeat" description="PPR" evidence="2">
    <location>
        <begin position="695"/>
        <end position="729"/>
    </location>
</feature>
<dbReference type="NCBIfam" id="TIGR00756">
    <property type="entry name" value="PPR"/>
    <property type="match status" value="6"/>
</dbReference>
<protein>
    <submittedName>
        <fullName evidence="3">Pentatricopeptide repeat-containing protein</fullName>
    </submittedName>
</protein>
<evidence type="ECO:0000256" key="2">
    <source>
        <dbReference type="PROSITE-ProRule" id="PRU00708"/>
    </source>
</evidence>
<feature type="repeat" description="PPR" evidence="2">
    <location>
        <begin position="626"/>
        <end position="660"/>
    </location>
</feature>
<gene>
    <name evidence="3" type="ORF">MA16_Dca011294</name>
</gene>
<proteinExistence type="predicted"/>
<keyword evidence="1" id="KW-0677">Repeat</keyword>
<evidence type="ECO:0000256" key="1">
    <source>
        <dbReference type="ARBA" id="ARBA00022737"/>
    </source>
</evidence>
<reference evidence="3 4" key="2">
    <citation type="journal article" date="2017" name="Nature">
        <title>The Apostasia genome and the evolution of orchids.</title>
        <authorList>
            <person name="Zhang G.Q."/>
            <person name="Liu K.W."/>
            <person name="Li Z."/>
            <person name="Lohaus R."/>
            <person name="Hsiao Y.Y."/>
            <person name="Niu S.C."/>
            <person name="Wang J.Y."/>
            <person name="Lin Y.C."/>
            <person name="Xu Q."/>
            <person name="Chen L.J."/>
            <person name="Yoshida K."/>
            <person name="Fujiwara S."/>
            <person name="Wang Z.W."/>
            <person name="Zhang Y.Q."/>
            <person name="Mitsuda N."/>
            <person name="Wang M."/>
            <person name="Liu G.H."/>
            <person name="Pecoraro L."/>
            <person name="Huang H.X."/>
            <person name="Xiao X.J."/>
            <person name="Lin M."/>
            <person name="Wu X.Y."/>
            <person name="Wu W.L."/>
            <person name="Chen Y.Y."/>
            <person name="Chang S.B."/>
            <person name="Sakamoto S."/>
            <person name="Ohme-Takagi M."/>
            <person name="Yagi M."/>
            <person name="Zeng S.J."/>
            <person name="Shen C.Y."/>
            <person name="Yeh C.M."/>
            <person name="Luo Y.B."/>
            <person name="Tsai W.C."/>
            <person name="Van de Peer Y."/>
            <person name="Liu Z.J."/>
        </authorList>
    </citation>
    <scope>NUCLEOTIDE SEQUENCE [LARGE SCALE GENOMIC DNA]</scope>
    <source>
        <tissue evidence="3">The whole plant</tissue>
    </source>
</reference>
<evidence type="ECO:0000313" key="3">
    <source>
        <dbReference type="EMBL" id="PKU75518.1"/>
    </source>
</evidence>
<accession>A0A2I0WIQ5</accession>
<reference evidence="3 4" key="1">
    <citation type="journal article" date="2016" name="Sci. Rep.">
        <title>The Dendrobium catenatum Lindl. genome sequence provides insights into polysaccharide synthase, floral development and adaptive evolution.</title>
        <authorList>
            <person name="Zhang G.Q."/>
            <person name="Xu Q."/>
            <person name="Bian C."/>
            <person name="Tsai W.C."/>
            <person name="Yeh C.M."/>
            <person name="Liu K.W."/>
            <person name="Yoshida K."/>
            <person name="Zhang L.S."/>
            <person name="Chang S.B."/>
            <person name="Chen F."/>
            <person name="Shi Y."/>
            <person name="Su Y.Y."/>
            <person name="Zhang Y.Q."/>
            <person name="Chen L.J."/>
            <person name="Yin Y."/>
            <person name="Lin M."/>
            <person name="Huang H."/>
            <person name="Deng H."/>
            <person name="Wang Z.W."/>
            <person name="Zhu S.L."/>
            <person name="Zhao X."/>
            <person name="Deng C."/>
            <person name="Niu S.C."/>
            <person name="Huang J."/>
            <person name="Wang M."/>
            <person name="Liu G.H."/>
            <person name="Yang H.J."/>
            <person name="Xiao X.J."/>
            <person name="Hsiao Y.Y."/>
            <person name="Wu W.L."/>
            <person name="Chen Y.Y."/>
            <person name="Mitsuda N."/>
            <person name="Ohme-Takagi M."/>
            <person name="Luo Y.B."/>
            <person name="Van de Peer Y."/>
            <person name="Liu Z.J."/>
        </authorList>
    </citation>
    <scope>NUCLEOTIDE SEQUENCE [LARGE SCALE GENOMIC DNA]</scope>
    <source>
        <tissue evidence="3">The whole plant</tissue>
    </source>
</reference>
<dbReference type="Pfam" id="PF13041">
    <property type="entry name" value="PPR_2"/>
    <property type="match status" value="3"/>
</dbReference>
<feature type="repeat" description="PPR" evidence="2">
    <location>
        <begin position="414"/>
        <end position="448"/>
    </location>
</feature>
<name>A0A2I0WIQ5_9ASPA</name>
<dbReference type="PANTHER" id="PTHR47932">
    <property type="entry name" value="ATPASE EXPRESSION PROTEIN 3"/>
    <property type="match status" value="1"/>
</dbReference>